<dbReference type="EMBL" id="WELG01000002">
    <property type="protein sequence ID" value="KAB7528439.1"/>
    <property type="molecule type" value="Genomic_DNA"/>
</dbReference>
<dbReference type="PANTHER" id="PTHR46797">
    <property type="entry name" value="HTH-TYPE TRANSCRIPTIONAL REGULATOR"/>
    <property type="match status" value="1"/>
</dbReference>
<dbReference type="InterPro" id="IPR050807">
    <property type="entry name" value="TransReg_Diox_bact_type"/>
</dbReference>
<dbReference type="PROSITE" id="PS50943">
    <property type="entry name" value="HTH_CROC1"/>
    <property type="match status" value="1"/>
</dbReference>
<protein>
    <submittedName>
        <fullName evidence="3">Helix-turn-helix domain-containing protein</fullName>
    </submittedName>
</protein>
<evidence type="ECO:0000256" key="1">
    <source>
        <dbReference type="ARBA" id="ARBA00023125"/>
    </source>
</evidence>
<comment type="caution">
    <text evidence="3">The sequence shown here is derived from an EMBL/GenBank/DDBJ whole genome shotgun (WGS) entry which is preliminary data.</text>
</comment>
<dbReference type="GO" id="GO:0005829">
    <property type="term" value="C:cytosol"/>
    <property type="evidence" value="ECO:0007669"/>
    <property type="project" value="TreeGrafter"/>
</dbReference>
<dbReference type="OrthoDB" id="680346at2"/>
<dbReference type="Pfam" id="PF13560">
    <property type="entry name" value="HTH_31"/>
    <property type="match status" value="1"/>
</dbReference>
<dbReference type="SUPFAM" id="SSF47413">
    <property type="entry name" value="lambda repressor-like DNA-binding domains"/>
    <property type="match status" value="1"/>
</dbReference>
<dbReference type="GO" id="GO:0003700">
    <property type="term" value="F:DNA-binding transcription factor activity"/>
    <property type="evidence" value="ECO:0007669"/>
    <property type="project" value="TreeGrafter"/>
</dbReference>
<evidence type="ECO:0000259" key="2">
    <source>
        <dbReference type="PROSITE" id="PS50943"/>
    </source>
</evidence>
<dbReference type="InterPro" id="IPR001387">
    <property type="entry name" value="Cro/C1-type_HTH"/>
</dbReference>
<feature type="domain" description="HTH cro/C1-type" evidence="2">
    <location>
        <begin position="26"/>
        <end position="81"/>
    </location>
</feature>
<organism evidence="3 4">
    <name type="scientific">Flagellimonas olearia</name>
    <dbReference type="NCBI Taxonomy" id="552546"/>
    <lineage>
        <taxon>Bacteria</taxon>
        <taxon>Pseudomonadati</taxon>
        <taxon>Bacteroidota</taxon>
        <taxon>Flavobacteriia</taxon>
        <taxon>Flavobacteriales</taxon>
        <taxon>Flavobacteriaceae</taxon>
        <taxon>Flagellimonas</taxon>
    </lineage>
</organism>
<dbReference type="Proteomes" id="UP000429785">
    <property type="component" value="Unassembled WGS sequence"/>
</dbReference>
<dbReference type="RefSeq" id="WP_152131811.1">
    <property type="nucleotide sequence ID" value="NZ_WELG01000002.1"/>
</dbReference>
<sequence>MSQLADMRTRFTDEDELFLKSLGERLRVLRNRMDISQHNLATDSNVSKNQIGRIERAEISVSIVDLKNIAKALGFQNVGDFFNASLEDDSSE</sequence>
<accession>A0A6I1DVU3</accession>
<dbReference type="AlphaFoldDB" id="A0A6I1DVU3"/>
<name>A0A6I1DVU3_9FLAO</name>
<reference evidence="3 4" key="1">
    <citation type="submission" date="2019-10" db="EMBL/GenBank/DDBJ databases">
        <title>Muricauda olearia CL-SS4 JCM15563 genome.</title>
        <authorList>
            <person name="Liu L."/>
        </authorList>
    </citation>
    <scope>NUCLEOTIDE SEQUENCE [LARGE SCALE GENOMIC DNA]</scope>
    <source>
        <strain evidence="3 4">CL-SS4</strain>
    </source>
</reference>
<dbReference type="Gene3D" id="1.10.260.40">
    <property type="entry name" value="lambda repressor-like DNA-binding domains"/>
    <property type="match status" value="1"/>
</dbReference>
<dbReference type="GO" id="GO:0003677">
    <property type="term" value="F:DNA binding"/>
    <property type="evidence" value="ECO:0007669"/>
    <property type="project" value="UniProtKB-KW"/>
</dbReference>
<proteinExistence type="predicted"/>
<dbReference type="InterPro" id="IPR010982">
    <property type="entry name" value="Lambda_DNA-bd_dom_sf"/>
</dbReference>
<keyword evidence="1" id="KW-0238">DNA-binding</keyword>
<evidence type="ECO:0000313" key="4">
    <source>
        <dbReference type="Proteomes" id="UP000429785"/>
    </source>
</evidence>
<dbReference type="CDD" id="cd00093">
    <property type="entry name" value="HTH_XRE"/>
    <property type="match status" value="1"/>
</dbReference>
<gene>
    <name evidence="3" type="ORF">F8C76_11285</name>
</gene>
<dbReference type="SMART" id="SM00530">
    <property type="entry name" value="HTH_XRE"/>
    <property type="match status" value="1"/>
</dbReference>
<evidence type="ECO:0000313" key="3">
    <source>
        <dbReference type="EMBL" id="KAB7528439.1"/>
    </source>
</evidence>
<dbReference type="PANTHER" id="PTHR46797:SF1">
    <property type="entry name" value="METHYLPHOSPHONATE SYNTHASE"/>
    <property type="match status" value="1"/>
</dbReference>